<dbReference type="Pfam" id="PF04734">
    <property type="entry name" value="Ceramidase_alk"/>
    <property type="match status" value="1"/>
</dbReference>
<keyword evidence="2 5" id="KW-0378">Hydrolase</keyword>
<dbReference type="EMBL" id="QEAM01000054">
    <property type="protein sequence ID" value="TPX48348.1"/>
    <property type="molecule type" value="Genomic_DNA"/>
</dbReference>
<comment type="cofactor">
    <cofactor evidence="4">
        <name>Zn(2+)</name>
        <dbReference type="ChEBI" id="CHEBI:29105"/>
    </cofactor>
    <text evidence="4">Binds 1 zinc ion per subunit.</text>
</comment>
<dbReference type="OrthoDB" id="191371at2759"/>
<comment type="caution">
    <text evidence="10">The sequence shown here is derived from an EMBL/GenBank/DDBJ whole genome shotgun (WGS) entry which is preliminary data.</text>
</comment>
<dbReference type="EMBL" id="QEAN01000141">
    <property type="protein sequence ID" value="TPX46236.1"/>
    <property type="molecule type" value="Genomic_DNA"/>
</dbReference>
<evidence type="ECO:0000313" key="10">
    <source>
        <dbReference type="EMBL" id="TPX48348.1"/>
    </source>
</evidence>
<evidence type="ECO:0000256" key="5">
    <source>
        <dbReference type="RuleBase" id="RU366019"/>
    </source>
</evidence>
<evidence type="ECO:0000256" key="3">
    <source>
        <dbReference type="PIRSR" id="PIRSR606823-1"/>
    </source>
</evidence>
<dbReference type="InterPro" id="IPR006823">
    <property type="entry name" value="Ceramidase_alk"/>
</dbReference>
<feature type="binding site" evidence="4">
    <location>
        <position position="126"/>
    </location>
    <ligand>
        <name>Zn(2+)</name>
        <dbReference type="ChEBI" id="CHEBI:29105"/>
    </ligand>
</feature>
<feature type="domain" description="Neutral/alkaline non-lysosomal ceramidase C-terminal" evidence="7">
    <location>
        <begin position="545"/>
        <end position="713"/>
    </location>
</feature>
<dbReference type="GO" id="GO:0046512">
    <property type="term" value="P:sphingosine biosynthetic process"/>
    <property type="evidence" value="ECO:0007669"/>
    <property type="project" value="TreeGrafter"/>
</dbReference>
<dbReference type="STRING" id="286115.A0A507DBZ4"/>
<feature type="binding site" evidence="4">
    <location>
        <position position="470"/>
    </location>
    <ligand>
        <name>Zn(2+)</name>
        <dbReference type="ChEBI" id="CHEBI:29105"/>
    </ligand>
</feature>
<comment type="similarity">
    <text evidence="1 5">Belongs to the neutral ceramidase family.</text>
</comment>
<feature type="binding site" evidence="4">
    <location>
        <position position="512"/>
    </location>
    <ligand>
        <name>Zn(2+)</name>
        <dbReference type="ChEBI" id="CHEBI:29105"/>
    </ligand>
</feature>
<sequence>MWKWSENSRKIGLRALQDIIHPSASGSSPTQTTYSIGLGKYDCTGPVGGVPMMGYAQTNQTTHGIHQRLYARAFIIHDTVTDKRLALVNMDVAMLGAGVKRYALLKLRDLYGDLYTDENLLLLGTHSHSGPAGFLQYVLYQITSLGLVEQTFNAMVNAIVGAVARAHASLQPGTISVGFGHVYNASINRSPSAYLNNPHSERAMYESNVDTLMTLLRFDSTSGTPLGLINFFAVHGTSMNNTNELVSGDNKGYAAYLMEKEMAAKNPHFLAGFMNSNLGDVSPNINGPKCLDTGLPCDLITSTCNGRNELCIARGPGWEIGDFESTRIIGERQYLVASHLFQSTNISVHGSLDFRLKYVDMSSVSLQVDNRTVTTCKAAMGYSFAAGTTDGVGAFNFVQGDNGTINHPFWNVVKRFVTRNPSQEQKECHYPKPILLDTGEDNSPYAWQPAIVDIQIVKIGNVVVLGVPAEFTTMAGRRCTNAIKKTLLRDNVLNAADGIVLLAGPANSYSSYVTTLEEYQTQRYEGASTIFGPHSLSAYISQLNALAASLVPGTPIIEKGEPIPDLIPKAIRLQPGVLYDAVPIGKTFGQVKNDVPDDLKVFPGRGPSPIKAVFWAGHPRNDLMTEGTYMAVERLQESDGRWVLYRCDNDWDTRFRWYATGATILGWSLATLEWDVGAAVEPGIYRLVYYGFHKQFGSGKITPHQGTSKNFTVMAISSS</sequence>
<accession>A0A507DBZ4</accession>
<dbReference type="GO" id="GO:0046514">
    <property type="term" value="P:ceramide catabolic process"/>
    <property type="evidence" value="ECO:0007669"/>
    <property type="project" value="InterPro"/>
</dbReference>
<dbReference type="GO" id="GO:0016020">
    <property type="term" value="C:membrane"/>
    <property type="evidence" value="ECO:0007669"/>
    <property type="project" value="GOC"/>
</dbReference>
<dbReference type="GO" id="GO:0005576">
    <property type="term" value="C:extracellular region"/>
    <property type="evidence" value="ECO:0007669"/>
    <property type="project" value="TreeGrafter"/>
</dbReference>
<dbReference type="AlphaFoldDB" id="A0A507DBZ4"/>
<dbReference type="GO" id="GO:0042759">
    <property type="term" value="P:long-chain fatty acid biosynthetic process"/>
    <property type="evidence" value="ECO:0007669"/>
    <property type="project" value="TreeGrafter"/>
</dbReference>
<evidence type="ECO:0000313" key="12">
    <source>
        <dbReference type="Proteomes" id="UP000320475"/>
    </source>
</evidence>
<keyword evidence="4" id="KW-0862">Zinc</keyword>
<gene>
    <name evidence="9" type="ORF">SeLEV6574_g02082</name>
    <name evidence="10" type="ORF">SeLEV6574_g02091</name>
    <name evidence="8" type="ORF">SeMB42_g03782</name>
</gene>
<dbReference type="EC" id="3.5.1.23" evidence="5"/>
<dbReference type="InterPro" id="IPR031329">
    <property type="entry name" value="NEUT/ALK_ceramidase_N"/>
</dbReference>
<dbReference type="InterPro" id="IPR031331">
    <property type="entry name" value="NEUT/ALK_ceramidase_C"/>
</dbReference>
<feature type="binding site" evidence="4">
    <location>
        <position position="235"/>
    </location>
    <ligand>
        <name>Zn(2+)</name>
        <dbReference type="ChEBI" id="CHEBI:29105"/>
    </ligand>
</feature>
<dbReference type="GO" id="GO:0017040">
    <property type="term" value="F:N-acylsphingosine amidohydrolase activity"/>
    <property type="evidence" value="ECO:0007669"/>
    <property type="project" value="UniProtKB-UniRule"/>
</dbReference>
<evidence type="ECO:0000256" key="4">
    <source>
        <dbReference type="PIRSR" id="PIRSR606823-2"/>
    </source>
</evidence>
<keyword evidence="4" id="KW-0479">Metal-binding</keyword>
<dbReference type="EMBL" id="QEAM01000054">
    <property type="protein sequence ID" value="TPX48327.1"/>
    <property type="molecule type" value="Genomic_DNA"/>
</dbReference>
<feature type="domain" description="Neutral/alkaline non-lysosomal ceramidase N-terminal" evidence="6">
    <location>
        <begin position="34"/>
        <end position="540"/>
    </location>
</feature>
<evidence type="ECO:0000256" key="2">
    <source>
        <dbReference type="ARBA" id="ARBA00022801"/>
    </source>
</evidence>
<dbReference type="Gene3D" id="2.60.40.2300">
    <property type="entry name" value="Neutral/alkaline non-lysosomal ceramidase, C-terminal domain"/>
    <property type="match status" value="1"/>
</dbReference>
<evidence type="ECO:0000313" key="9">
    <source>
        <dbReference type="EMBL" id="TPX48327.1"/>
    </source>
</evidence>
<evidence type="ECO:0000256" key="1">
    <source>
        <dbReference type="ARBA" id="ARBA00009835"/>
    </source>
</evidence>
<keyword evidence="5" id="KW-0746">Sphingolipid metabolism</keyword>
<evidence type="ECO:0000259" key="6">
    <source>
        <dbReference type="Pfam" id="PF04734"/>
    </source>
</evidence>
<evidence type="ECO:0000313" key="11">
    <source>
        <dbReference type="Proteomes" id="UP000317494"/>
    </source>
</evidence>
<keyword evidence="11" id="KW-1185">Reference proteome</keyword>
<dbReference type="PANTHER" id="PTHR12670:SF1">
    <property type="entry name" value="NEUTRAL CERAMIDASE"/>
    <property type="match status" value="1"/>
</dbReference>
<dbReference type="GO" id="GO:0046872">
    <property type="term" value="F:metal ion binding"/>
    <property type="evidence" value="ECO:0007669"/>
    <property type="project" value="UniProtKB-KW"/>
</dbReference>
<evidence type="ECO:0000313" key="8">
    <source>
        <dbReference type="EMBL" id="TPX46236.1"/>
    </source>
</evidence>
<feature type="active site" description="Nucleophile" evidence="3">
    <location>
        <position position="282"/>
    </location>
</feature>
<dbReference type="Proteomes" id="UP000320475">
    <property type="component" value="Unassembled WGS sequence"/>
</dbReference>
<name>A0A507DBZ4_9FUNG</name>
<organism evidence="10 12">
    <name type="scientific">Synchytrium endobioticum</name>
    <dbReference type="NCBI Taxonomy" id="286115"/>
    <lineage>
        <taxon>Eukaryota</taxon>
        <taxon>Fungi</taxon>
        <taxon>Fungi incertae sedis</taxon>
        <taxon>Chytridiomycota</taxon>
        <taxon>Chytridiomycota incertae sedis</taxon>
        <taxon>Chytridiomycetes</taxon>
        <taxon>Synchytriales</taxon>
        <taxon>Synchytriaceae</taxon>
        <taxon>Synchytrium</taxon>
    </lineage>
</organism>
<evidence type="ECO:0000259" key="7">
    <source>
        <dbReference type="Pfam" id="PF17048"/>
    </source>
</evidence>
<proteinExistence type="inferred from homology"/>
<dbReference type="Pfam" id="PF17048">
    <property type="entry name" value="Ceramidse_alk_C"/>
    <property type="match status" value="1"/>
</dbReference>
<keyword evidence="5" id="KW-0443">Lipid metabolism</keyword>
<dbReference type="Proteomes" id="UP000317494">
    <property type="component" value="Unassembled WGS sequence"/>
</dbReference>
<dbReference type="PANTHER" id="PTHR12670">
    <property type="entry name" value="CERAMIDASE"/>
    <property type="match status" value="1"/>
</dbReference>
<protein>
    <recommendedName>
        <fullName evidence="5">Neutral ceramidase</fullName>
        <ecNumber evidence="5">3.5.1.23</ecNumber>
    </recommendedName>
</protein>
<dbReference type="VEuPathDB" id="FungiDB:SeMB42_g03782"/>
<dbReference type="InterPro" id="IPR038445">
    <property type="entry name" value="NCDase_C_sf"/>
</dbReference>
<comment type="catalytic activity">
    <reaction evidence="5">
        <text>an N-acylsphing-4-enine + H2O = sphing-4-enine + a fatty acid</text>
        <dbReference type="Rhea" id="RHEA:20856"/>
        <dbReference type="ChEBI" id="CHEBI:15377"/>
        <dbReference type="ChEBI" id="CHEBI:28868"/>
        <dbReference type="ChEBI" id="CHEBI:52639"/>
        <dbReference type="ChEBI" id="CHEBI:57756"/>
        <dbReference type="EC" id="3.5.1.23"/>
    </reaction>
</comment>
<reference evidence="11 12" key="1">
    <citation type="journal article" date="2019" name="Sci. Rep.">
        <title>Comparative genomics of chytrid fungi reveal insights into the obligate biotrophic and pathogenic lifestyle of Synchytrium endobioticum.</title>
        <authorList>
            <person name="van de Vossenberg B.T.L.H."/>
            <person name="Warris S."/>
            <person name="Nguyen H.D.T."/>
            <person name="van Gent-Pelzer M.P.E."/>
            <person name="Joly D.L."/>
            <person name="van de Geest H.C."/>
            <person name="Bonants P.J.M."/>
            <person name="Smith D.S."/>
            <person name="Levesque C.A."/>
            <person name="van der Lee T.A.J."/>
        </authorList>
    </citation>
    <scope>NUCLEOTIDE SEQUENCE [LARGE SCALE GENOMIC DNA]</scope>
    <source>
        <strain evidence="10 12">LEV6574</strain>
        <strain evidence="8 11">MB42</strain>
    </source>
</reference>